<protein>
    <submittedName>
        <fullName evidence="5">Amino acid adenylation domain-containing protein</fullName>
    </submittedName>
</protein>
<dbReference type="SUPFAM" id="SSF56801">
    <property type="entry name" value="Acetyl-CoA synthetase-like"/>
    <property type="match status" value="1"/>
</dbReference>
<dbReference type="InterPro" id="IPR023213">
    <property type="entry name" value="CAT-like_dom_sf"/>
</dbReference>
<dbReference type="Pfam" id="PF00668">
    <property type="entry name" value="Condensation"/>
    <property type="match status" value="1"/>
</dbReference>
<dbReference type="Pfam" id="PF00975">
    <property type="entry name" value="Thioesterase"/>
    <property type="match status" value="1"/>
</dbReference>
<dbReference type="InterPro" id="IPR009081">
    <property type="entry name" value="PP-bd_ACP"/>
</dbReference>
<feature type="domain" description="Carrier" evidence="4">
    <location>
        <begin position="986"/>
        <end position="1057"/>
    </location>
</feature>
<evidence type="ECO:0000313" key="5">
    <source>
        <dbReference type="EMBL" id="MFC0540628.1"/>
    </source>
</evidence>
<evidence type="ECO:0000313" key="6">
    <source>
        <dbReference type="Proteomes" id="UP001589810"/>
    </source>
</evidence>
<gene>
    <name evidence="5" type="ORF">ACFFH7_03995</name>
</gene>
<proteinExistence type="predicted"/>
<dbReference type="Gene3D" id="3.40.50.12780">
    <property type="entry name" value="N-terminal domain of ligase-like"/>
    <property type="match status" value="1"/>
</dbReference>
<dbReference type="CDD" id="cd19531">
    <property type="entry name" value="LCL_NRPS-like"/>
    <property type="match status" value="1"/>
</dbReference>
<dbReference type="EMBL" id="JBHLUD010000001">
    <property type="protein sequence ID" value="MFC0540628.1"/>
    <property type="molecule type" value="Genomic_DNA"/>
</dbReference>
<dbReference type="Pfam" id="PF00501">
    <property type="entry name" value="AMP-binding"/>
    <property type="match status" value="1"/>
</dbReference>
<keyword evidence="6" id="KW-1185">Reference proteome</keyword>
<dbReference type="InterPro" id="IPR025110">
    <property type="entry name" value="AMP-bd_C"/>
</dbReference>
<evidence type="ECO:0000259" key="4">
    <source>
        <dbReference type="PROSITE" id="PS50075"/>
    </source>
</evidence>
<dbReference type="NCBIfam" id="TIGR01733">
    <property type="entry name" value="AA-adenyl-dom"/>
    <property type="match status" value="1"/>
</dbReference>
<name>A0ABV6MK18_9PSEU</name>
<dbReference type="Gene3D" id="3.40.50.1820">
    <property type="entry name" value="alpha/beta hydrolase"/>
    <property type="match status" value="1"/>
</dbReference>
<keyword evidence="3" id="KW-0597">Phosphoprotein</keyword>
<dbReference type="RefSeq" id="WP_273939438.1">
    <property type="nucleotide sequence ID" value="NZ_CP097263.1"/>
</dbReference>
<dbReference type="Proteomes" id="UP001589810">
    <property type="component" value="Unassembled WGS sequence"/>
</dbReference>
<dbReference type="Pfam" id="PF00550">
    <property type="entry name" value="PP-binding"/>
    <property type="match status" value="1"/>
</dbReference>
<dbReference type="Gene3D" id="3.30.300.30">
    <property type="match status" value="1"/>
</dbReference>
<evidence type="ECO:0000256" key="1">
    <source>
        <dbReference type="ARBA" id="ARBA00001957"/>
    </source>
</evidence>
<dbReference type="SUPFAM" id="SSF53474">
    <property type="entry name" value="alpha/beta-Hydrolases"/>
    <property type="match status" value="1"/>
</dbReference>
<comment type="caution">
    <text evidence="5">The sequence shown here is derived from an EMBL/GenBank/DDBJ whole genome shotgun (WGS) entry which is preliminary data.</text>
</comment>
<dbReference type="InterPro" id="IPR020806">
    <property type="entry name" value="PKS_PP-bd"/>
</dbReference>
<dbReference type="InterPro" id="IPR029058">
    <property type="entry name" value="AB_hydrolase_fold"/>
</dbReference>
<sequence>MSDNDTTDRIAALSAQRRELLAAMRRSRRQERMRPIGPRPADFGGPVPLSYAQRRLWFVHQLGEGSVAYSAPVVYRIRGPLDVPALEFALRTLIERHEPLRTVFPEVDGEPVSAVKEIAGPVLRVEHAGARTADELLQAEVETPFDLVDGPLIRTLLVTVDPETHVLMLNIHHIASDQWSMGVLVRELSEAYAAHRGGRAPALAELAVSYSDYAVWQRTRMSSPETEEHLRFWTEELDGLTALDLPSDRPRPPLPSNRGAETSLWLKPNVLDGLREVGAGEGASPFMTLLSAFTALLSRYTGEHDIAVGTTVAGRETEEVAGLIGFFVNTLVLRVDLAGDPSLRELLRRVRTSVLAGHAHQELPFDLLVEQLRPIRDPSRPPLVSVMFQQDNTPDCALQLAGVEVTLADDFTVGTAKYDLLVSVRVWDQAARVHVQYNTDLFDEETVGRILDCYQQLIESAVTEPDTPVARLRMLPAAEETTVVDRWNDTTRDLPFDQGLHQLFEHQAAIQPSAVAVVAGGREHTFAEVDERANQLAHHLVALGVSPGSIVAVQLPPGIDYVVSVLAVLKAGGAFLPVDPEYPTARIEFVLRDSGADVVISPEVPGLAADRPRTPVGSSFGPDNPCYVIYTSGSTGTPKAVLVRHRGAVNNLCDLNTRYGVGAGDSVLALSPTSFDMSVYELLGVTGAGGTVILPEPELLRDPAHWAELLVDHGVTVWNSAPAVLELLLDHLEQSIDGQPDTLRVALLGGDWIPVSMPDRLRAVAPEVRFVSLGGATEASIHSIVYEVDEVDPRWTAIPYGTPLANQQVFILDDTLQPVPVGVSGELFLGGIGLAAGYLNRAELTAQKFLGWRGRTVYRTGDLARWRTDGVIELLGRKDFMVKINGVRIELGEVESALRAHPGIADAVALARTDDLGDRQLAGFVVGHGSVDTDELRAFVEDRLPAAMVPAQLVVLDAFPLNDNGKVDRKALTGVVGRPSVVVSEPPRGPLEEQIAQAWHRILGLPECNRTDDFFALGGDSFKAVRLARALGVRLPVVEVFRNPTIAALAAHLAGGVVDHGLIQRLTPERPTASVALVCVPYGGGNAIAYQPLADRLGEQFSLWSLDLPGHDLSDPSDLEPVPDIAVRCARQIREAITTPVALYGQCAGTAATIELARRLEDIGVPVLGVFLGAAMPDLDPQRSWRMVNEGTESQLFDHMRRLGGFDGALSDDDINDILRVVRHDLAEAVQFYLREQENPGRALSCPVHSVVGDGDPATEGYTGRYRDWERYGAGVSLSVVHGGGHYFSKHQPTAVADIVTRRLFGPAALGAVFESRED</sequence>
<dbReference type="Gene3D" id="1.10.1200.10">
    <property type="entry name" value="ACP-like"/>
    <property type="match status" value="1"/>
</dbReference>
<dbReference type="PROSITE" id="PS00455">
    <property type="entry name" value="AMP_BINDING"/>
    <property type="match status" value="1"/>
</dbReference>
<dbReference type="Pfam" id="PF13193">
    <property type="entry name" value="AMP-binding_C"/>
    <property type="match status" value="1"/>
</dbReference>
<dbReference type="InterPro" id="IPR036736">
    <property type="entry name" value="ACP-like_sf"/>
</dbReference>
<dbReference type="PROSITE" id="PS50075">
    <property type="entry name" value="CARRIER"/>
    <property type="match status" value="1"/>
</dbReference>
<keyword evidence="2" id="KW-0596">Phosphopantetheine</keyword>
<reference evidence="5 6" key="1">
    <citation type="submission" date="2024-09" db="EMBL/GenBank/DDBJ databases">
        <authorList>
            <person name="Sun Q."/>
            <person name="Mori K."/>
        </authorList>
    </citation>
    <scope>NUCLEOTIDE SEQUENCE [LARGE SCALE GENOMIC DNA]</scope>
    <source>
        <strain evidence="5 6">TBRC 1432</strain>
    </source>
</reference>
<dbReference type="InterPro" id="IPR045851">
    <property type="entry name" value="AMP-bd_C_sf"/>
</dbReference>
<evidence type="ECO:0000256" key="2">
    <source>
        <dbReference type="ARBA" id="ARBA00022450"/>
    </source>
</evidence>
<dbReference type="InterPro" id="IPR010071">
    <property type="entry name" value="AA_adenyl_dom"/>
</dbReference>
<dbReference type="SMART" id="SM00823">
    <property type="entry name" value="PKS_PP"/>
    <property type="match status" value="1"/>
</dbReference>
<dbReference type="InterPro" id="IPR001242">
    <property type="entry name" value="Condensation_dom"/>
</dbReference>
<dbReference type="InterPro" id="IPR042099">
    <property type="entry name" value="ANL_N_sf"/>
</dbReference>
<dbReference type="Gene3D" id="3.30.559.10">
    <property type="entry name" value="Chloramphenicol acetyltransferase-like domain"/>
    <property type="match status" value="1"/>
</dbReference>
<accession>A0ABV6MK18</accession>
<dbReference type="PANTHER" id="PTHR45527">
    <property type="entry name" value="NONRIBOSOMAL PEPTIDE SYNTHETASE"/>
    <property type="match status" value="1"/>
</dbReference>
<comment type="cofactor">
    <cofactor evidence="1">
        <name>pantetheine 4'-phosphate</name>
        <dbReference type="ChEBI" id="CHEBI:47942"/>
    </cofactor>
</comment>
<evidence type="ECO:0000256" key="3">
    <source>
        <dbReference type="ARBA" id="ARBA00022553"/>
    </source>
</evidence>
<dbReference type="InterPro" id="IPR000873">
    <property type="entry name" value="AMP-dep_synth/lig_dom"/>
</dbReference>
<dbReference type="Gene3D" id="3.30.559.30">
    <property type="entry name" value="Nonribosomal peptide synthetase, condensation domain"/>
    <property type="match status" value="1"/>
</dbReference>
<dbReference type="InterPro" id="IPR001031">
    <property type="entry name" value="Thioesterase"/>
</dbReference>
<dbReference type="InterPro" id="IPR020845">
    <property type="entry name" value="AMP-binding_CS"/>
</dbReference>
<dbReference type="SUPFAM" id="SSF52777">
    <property type="entry name" value="CoA-dependent acyltransferases"/>
    <property type="match status" value="2"/>
</dbReference>
<organism evidence="5 6">
    <name type="scientific">Kutzneria chonburiensis</name>
    <dbReference type="NCBI Taxonomy" id="1483604"/>
    <lineage>
        <taxon>Bacteria</taxon>
        <taxon>Bacillati</taxon>
        <taxon>Actinomycetota</taxon>
        <taxon>Actinomycetes</taxon>
        <taxon>Pseudonocardiales</taxon>
        <taxon>Pseudonocardiaceae</taxon>
        <taxon>Kutzneria</taxon>
    </lineage>
</organism>
<dbReference type="PANTHER" id="PTHR45527:SF1">
    <property type="entry name" value="FATTY ACID SYNTHASE"/>
    <property type="match status" value="1"/>
</dbReference>